<dbReference type="VEuPathDB" id="VectorBase:AALB20_026226"/>
<dbReference type="Proteomes" id="UP000069272">
    <property type="component" value="Chromosome 3R"/>
</dbReference>
<dbReference type="GO" id="GO:0016787">
    <property type="term" value="F:hydrolase activity"/>
    <property type="evidence" value="ECO:0007669"/>
    <property type="project" value="UniProtKB-KW"/>
</dbReference>
<dbReference type="PANTHER" id="PTHR45418">
    <property type="entry name" value="CANCER/TESTIS ANTIGEN 55"/>
    <property type="match status" value="1"/>
</dbReference>
<dbReference type="RefSeq" id="XP_035784561.1">
    <property type="nucleotide sequence ID" value="XM_035928668.1"/>
</dbReference>
<keyword evidence="5" id="KW-0347">Helicase</keyword>
<feature type="domain" description="DNA2/NAM7 helicase helicase" evidence="8">
    <location>
        <begin position="377"/>
        <end position="447"/>
    </location>
</feature>
<evidence type="ECO:0000313" key="11">
    <source>
        <dbReference type="Proteomes" id="UP000069272"/>
    </source>
</evidence>
<dbReference type="SUPFAM" id="SSF52540">
    <property type="entry name" value="P-loop containing nucleoside triphosphate hydrolases"/>
    <property type="match status" value="1"/>
</dbReference>
<evidence type="ECO:0000256" key="7">
    <source>
        <dbReference type="ARBA" id="ARBA00023158"/>
    </source>
</evidence>
<evidence type="ECO:0000256" key="4">
    <source>
        <dbReference type="ARBA" id="ARBA00022801"/>
    </source>
</evidence>
<dbReference type="InterPro" id="IPR026122">
    <property type="entry name" value="MOV-10/SDE3_DEXXQ/H-box"/>
</dbReference>
<evidence type="ECO:0000256" key="5">
    <source>
        <dbReference type="ARBA" id="ARBA00022806"/>
    </source>
</evidence>
<keyword evidence="6" id="KW-0067">ATP-binding</keyword>
<evidence type="ECO:0000256" key="2">
    <source>
        <dbReference type="ARBA" id="ARBA00022490"/>
    </source>
</evidence>
<feature type="domain" description="DNA2/NAM7 helicase helicase" evidence="8">
    <location>
        <begin position="494"/>
        <end position="568"/>
    </location>
</feature>
<dbReference type="GO" id="GO:0005694">
    <property type="term" value="C:chromosome"/>
    <property type="evidence" value="ECO:0007669"/>
    <property type="project" value="UniProtKB-ARBA"/>
</dbReference>
<dbReference type="GO" id="GO:0031047">
    <property type="term" value="P:regulatory ncRNA-mediated gene silencing"/>
    <property type="evidence" value="ECO:0007669"/>
    <property type="project" value="UniProtKB-KW"/>
</dbReference>
<dbReference type="FunFam" id="3.40.50.300:FF:000326">
    <property type="entry name" value="P-loop containing nucleoside triphosphate hydrolase"/>
    <property type="match status" value="1"/>
</dbReference>
<dbReference type="Gene3D" id="3.40.50.300">
    <property type="entry name" value="P-loop containing nucleotide triphosphate hydrolases"/>
    <property type="match status" value="2"/>
</dbReference>
<dbReference type="InterPro" id="IPR027417">
    <property type="entry name" value="P-loop_NTPase"/>
</dbReference>
<dbReference type="GO" id="GO:0005737">
    <property type="term" value="C:cytoplasm"/>
    <property type="evidence" value="ECO:0007669"/>
    <property type="project" value="UniProtKB-SubCell"/>
</dbReference>
<keyword evidence="2" id="KW-0963">Cytoplasm</keyword>
<reference evidence="10 11" key="1">
    <citation type="journal article" date="2017" name="G3 (Bethesda)">
        <title>The Physical Genome Mapping of Anopheles albimanus Corrected Scaffold Misassemblies and Identified Interarm Rearrangements in Genus Anopheles.</title>
        <authorList>
            <person name="Artemov G.N."/>
            <person name="Peery A.N."/>
            <person name="Jiang X."/>
            <person name="Tu Z."/>
            <person name="Stegniy V.N."/>
            <person name="Sharakhova M.V."/>
            <person name="Sharakhov I.V."/>
        </authorList>
    </citation>
    <scope>NUCLEOTIDE SEQUENCE [LARGE SCALE GENOMIC DNA]</scope>
    <source>
        <strain evidence="10 11">ALBI9_A</strain>
    </source>
</reference>
<keyword evidence="4" id="KW-0378">Hydrolase</keyword>
<dbReference type="InterPro" id="IPR041679">
    <property type="entry name" value="DNA2/NAM7-like_C"/>
</dbReference>
<dbReference type="OrthoDB" id="7779868at2759"/>
<evidence type="ECO:0000256" key="1">
    <source>
        <dbReference type="ARBA" id="ARBA00004496"/>
    </source>
</evidence>
<proteinExistence type="predicted"/>
<dbReference type="Pfam" id="PF13087">
    <property type="entry name" value="AAA_12"/>
    <property type="match status" value="1"/>
</dbReference>
<dbReference type="CDD" id="cd18038">
    <property type="entry name" value="DEXXQc_Helz-like"/>
    <property type="match status" value="1"/>
</dbReference>
<dbReference type="AlphaFoldDB" id="A0A182FB50"/>
<keyword evidence="3" id="KW-0547">Nucleotide-binding</keyword>
<keyword evidence="11" id="KW-1185">Reference proteome</keyword>
<dbReference type="STRING" id="7167.A0A182FB50"/>
<dbReference type="GO" id="GO:0032574">
    <property type="term" value="F:5'-3' RNA helicase activity"/>
    <property type="evidence" value="ECO:0007669"/>
    <property type="project" value="InterPro"/>
</dbReference>
<organism evidence="10 11">
    <name type="scientific">Anopheles albimanus</name>
    <name type="common">New world malaria mosquito</name>
    <dbReference type="NCBI Taxonomy" id="7167"/>
    <lineage>
        <taxon>Eukaryota</taxon>
        <taxon>Metazoa</taxon>
        <taxon>Ecdysozoa</taxon>
        <taxon>Arthropoda</taxon>
        <taxon>Hexapoda</taxon>
        <taxon>Insecta</taxon>
        <taxon>Pterygota</taxon>
        <taxon>Neoptera</taxon>
        <taxon>Endopterygota</taxon>
        <taxon>Diptera</taxon>
        <taxon>Nematocera</taxon>
        <taxon>Culicoidea</taxon>
        <taxon>Culicidae</taxon>
        <taxon>Anophelinae</taxon>
        <taxon>Anopheles</taxon>
    </lineage>
</organism>
<evidence type="ECO:0000256" key="6">
    <source>
        <dbReference type="ARBA" id="ARBA00022840"/>
    </source>
</evidence>
<evidence type="ECO:0000313" key="10">
    <source>
        <dbReference type="EnsemblMetazoa" id="AALB003730-PA"/>
    </source>
</evidence>
<dbReference type="VEuPathDB" id="VectorBase:AALB003730"/>
<evidence type="ECO:0000259" key="9">
    <source>
        <dbReference type="Pfam" id="PF13087"/>
    </source>
</evidence>
<dbReference type="GeneID" id="118462724"/>
<dbReference type="InterPro" id="IPR047187">
    <property type="entry name" value="SF1_C_Upf1"/>
</dbReference>
<dbReference type="CDD" id="cd18808">
    <property type="entry name" value="SF1_C_Upf1"/>
    <property type="match status" value="1"/>
</dbReference>
<dbReference type="Pfam" id="PF13086">
    <property type="entry name" value="AAA_11"/>
    <property type="match status" value="2"/>
</dbReference>
<name>A0A182FB50_ANOAL</name>
<dbReference type="EnsemblMetazoa" id="AALB003730-RA">
    <property type="protein sequence ID" value="AALB003730-PA"/>
    <property type="gene ID" value="AALB003730"/>
</dbReference>
<reference evidence="10" key="2">
    <citation type="submission" date="2022-08" db="UniProtKB">
        <authorList>
            <consortium name="EnsemblMetazoa"/>
        </authorList>
    </citation>
    <scope>IDENTIFICATION</scope>
    <source>
        <strain evidence="10">STECLA/ALBI9_A</strain>
    </source>
</reference>
<evidence type="ECO:0000259" key="8">
    <source>
        <dbReference type="Pfam" id="PF13086"/>
    </source>
</evidence>
<keyword evidence="7" id="KW-0943">RNA-mediated gene silencing</keyword>
<dbReference type="PANTHER" id="PTHR45418:SF5">
    <property type="entry name" value="BRCA2-INTERACTING PROTEIN-LIKE-RELATED"/>
    <property type="match status" value="1"/>
</dbReference>
<dbReference type="GO" id="GO:0003723">
    <property type="term" value="F:RNA binding"/>
    <property type="evidence" value="ECO:0007669"/>
    <property type="project" value="InterPro"/>
</dbReference>
<feature type="domain" description="DNA2/NAM7 helicase-like C-terminal" evidence="9">
    <location>
        <begin position="580"/>
        <end position="785"/>
    </location>
</feature>
<protein>
    <submittedName>
        <fullName evidence="10">Uncharacterized protein</fullName>
    </submittedName>
</protein>
<evidence type="ECO:0000256" key="3">
    <source>
        <dbReference type="ARBA" id="ARBA00022741"/>
    </source>
</evidence>
<dbReference type="KEGG" id="aali:118462724"/>
<accession>A0A182FB50</accession>
<dbReference type="InterPro" id="IPR041677">
    <property type="entry name" value="DNA2/NAM7_AAA_11"/>
</dbReference>
<sequence length="830" mass="94806">MTLDRSVEKGAAVAVLAEDNIEPKVLMTITTRCLHKWKGTMVKLTKSGMEIKVKQPVFAMCAEYTIGDSILAMRIQNLCQQILLLHTIFLYYDSNQRVTFFNGIVRMVPGYEFGHEKEILFYSEKEYNIVLVVDILPSYIRLREISTILFLTPRKARGPPLKLKKSQPFLVPGEVKMVYNNGFIRSPHYTRLADLWLNRLYDYQAQGLNSSNYIDFLGMLNKIDDYDTQIAMEKYNIPNVSLMPTDFNNRYMLSIKQFTVPPVRLDVGDFVQAITTHVNHRCVPTQNLVRGFIAERDTWMTLQFENPLKIGNNIALKFPANRLPFLLEYRALLHLSHIDISRALFPLETSGQHSSLPSKKKKGMIESFSWFNTSIATNELQKTAIKNIVNRTAYPAPYILFGPPGTGKTSTIVEAIMQIYKNKPHSRMLVTATSNFACNELTRRLLDYVPVDDIFRYFSCIQERNIDMVDSSILAISNLHSGKFEFPSMQDFLKTRILVCTVMTSGRLFALGVKTETYDYIFIDECGSSKELSALVPIAIVGVNMDLKKMHASIVLAGDPKQLGPVTFCSFLKDSPHDISLLDRLMKLPLYARDPNNNNAYNDRMVTKLLDNYRSHYKLIAFSNREFYDGELRAKASPQTSHWAVGWERLLNPKFPMIFHAVIGFMQQDPFSLSYMNGEEAYCVYEYVQCILKGSINDRIVNQEDIGIVTPYSRQVTFIKNGLSNLGLDNIEVGSAEQFQGREKSVIIISTVRSNRNTVGFLQDDRRLNVMLTRAKALTIIIGNPKNLATDQTWGRLLKFIEQNNGFLGKNVNLNHFHHKSKSKKQKGRT</sequence>
<comment type="subcellular location">
    <subcellularLocation>
        <location evidence="1">Cytoplasm</location>
    </subcellularLocation>
</comment>
<dbReference type="GO" id="GO:0005524">
    <property type="term" value="F:ATP binding"/>
    <property type="evidence" value="ECO:0007669"/>
    <property type="project" value="UniProtKB-KW"/>
</dbReference>